<reference evidence="1 2" key="2">
    <citation type="journal article" date="2022" name="Mol. Ecol. Resour.">
        <title>The genomes of chicory, endive, great burdock and yacon provide insights into Asteraceae paleo-polyploidization history and plant inulin production.</title>
        <authorList>
            <person name="Fan W."/>
            <person name="Wang S."/>
            <person name="Wang H."/>
            <person name="Wang A."/>
            <person name="Jiang F."/>
            <person name="Liu H."/>
            <person name="Zhao H."/>
            <person name="Xu D."/>
            <person name="Zhang Y."/>
        </authorList>
    </citation>
    <scope>NUCLEOTIDE SEQUENCE [LARGE SCALE GENOMIC DNA]</scope>
    <source>
        <strain evidence="2">cv. Punajuju</strain>
        <tissue evidence="1">Leaves</tissue>
    </source>
</reference>
<name>A0ACB9CS93_CICIN</name>
<reference evidence="2" key="1">
    <citation type="journal article" date="2022" name="Mol. Ecol. Resour.">
        <title>The genomes of chicory, endive, great burdock and yacon provide insights into Asteraceae palaeo-polyploidization history and plant inulin production.</title>
        <authorList>
            <person name="Fan W."/>
            <person name="Wang S."/>
            <person name="Wang H."/>
            <person name="Wang A."/>
            <person name="Jiang F."/>
            <person name="Liu H."/>
            <person name="Zhao H."/>
            <person name="Xu D."/>
            <person name="Zhang Y."/>
        </authorList>
    </citation>
    <scope>NUCLEOTIDE SEQUENCE [LARGE SCALE GENOMIC DNA]</scope>
    <source>
        <strain evidence="2">cv. Punajuju</strain>
    </source>
</reference>
<evidence type="ECO:0000313" key="2">
    <source>
        <dbReference type="Proteomes" id="UP001055811"/>
    </source>
</evidence>
<accession>A0ACB9CS93</accession>
<dbReference type="EMBL" id="CM042013">
    <property type="protein sequence ID" value="KAI3737182.1"/>
    <property type="molecule type" value="Genomic_DNA"/>
</dbReference>
<proteinExistence type="predicted"/>
<comment type="caution">
    <text evidence="1">The sequence shown here is derived from an EMBL/GenBank/DDBJ whole genome shotgun (WGS) entry which is preliminary data.</text>
</comment>
<evidence type="ECO:0000313" key="1">
    <source>
        <dbReference type="EMBL" id="KAI3737182.1"/>
    </source>
</evidence>
<gene>
    <name evidence="1" type="ORF">L2E82_27177</name>
</gene>
<protein>
    <submittedName>
        <fullName evidence="1">Uncharacterized protein</fullName>
    </submittedName>
</protein>
<dbReference type="Proteomes" id="UP001055811">
    <property type="component" value="Linkage Group LG05"/>
</dbReference>
<keyword evidence="2" id="KW-1185">Reference proteome</keyword>
<sequence>MPLFFSGSVFALMHSLTSLLFSSILPEKKIDKIGIINGSCCKTGKRPSYYHSNARKSLSGFPRLRNPPSPF</sequence>
<organism evidence="1 2">
    <name type="scientific">Cichorium intybus</name>
    <name type="common">Chicory</name>
    <dbReference type="NCBI Taxonomy" id="13427"/>
    <lineage>
        <taxon>Eukaryota</taxon>
        <taxon>Viridiplantae</taxon>
        <taxon>Streptophyta</taxon>
        <taxon>Embryophyta</taxon>
        <taxon>Tracheophyta</taxon>
        <taxon>Spermatophyta</taxon>
        <taxon>Magnoliopsida</taxon>
        <taxon>eudicotyledons</taxon>
        <taxon>Gunneridae</taxon>
        <taxon>Pentapetalae</taxon>
        <taxon>asterids</taxon>
        <taxon>campanulids</taxon>
        <taxon>Asterales</taxon>
        <taxon>Asteraceae</taxon>
        <taxon>Cichorioideae</taxon>
        <taxon>Cichorieae</taxon>
        <taxon>Cichoriinae</taxon>
        <taxon>Cichorium</taxon>
    </lineage>
</organism>